<evidence type="ECO:0000256" key="7">
    <source>
        <dbReference type="ARBA" id="ARBA00022777"/>
    </source>
</evidence>
<evidence type="ECO:0000313" key="13">
    <source>
        <dbReference type="Proteomes" id="UP000179324"/>
    </source>
</evidence>
<keyword evidence="8" id="KW-0067">ATP-binding</keyword>
<evidence type="ECO:0000256" key="2">
    <source>
        <dbReference type="ARBA" id="ARBA00007614"/>
    </source>
</evidence>
<organism evidence="12 13">
    <name type="scientific">Candidatus Jorgensenbacteria bacterium GWC1_48_12</name>
    <dbReference type="NCBI Taxonomy" id="1798469"/>
    <lineage>
        <taxon>Bacteria</taxon>
        <taxon>Candidatus Joergenseniibacteriota</taxon>
    </lineage>
</organism>
<evidence type="ECO:0000256" key="10">
    <source>
        <dbReference type="ARBA" id="ARBA00032092"/>
    </source>
</evidence>
<evidence type="ECO:0000256" key="3">
    <source>
        <dbReference type="ARBA" id="ARBA00012899"/>
    </source>
</evidence>
<evidence type="ECO:0000256" key="4">
    <source>
        <dbReference type="ARBA" id="ARBA00022490"/>
    </source>
</evidence>
<comment type="pathway">
    <text evidence="1">Pyrimidine metabolism; CTP biosynthesis via de novo pathway; UDP from UMP (UMPK route): step 1/1.</text>
</comment>
<dbReference type="PANTHER" id="PTHR42833:SF4">
    <property type="entry name" value="URIDYLATE KINASE PUMPKIN, CHLOROPLASTIC"/>
    <property type="match status" value="1"/>
</dbReference>
<dbReference type="AlphaFoldDB" id="A0A1F6BPS3"/>
<dbReference type="Gene3D" id="3.40.1160.10">
    <property type="entry name" value="Acetylglutamate kinase-like"/>
    <property type="match status" value="1"/>
</dbReference>
<dbReference type="SUPFAM" id="SSF53633">
    <property type="entry name" value="Carbamate kinase-like"/>
    <property type="match status" value="1"/>
</dbReference>
<proteinExistence type="inferred from homology"/>
<dbReference type="Pfam" id="PF00696">
    <property type="entry name" value="AA_kinase"/>
    <property type="match status" value="2"/>
</dbReference>
<sequence>MKSSQKIVVMALGGSVIFPDHIDWGFLRRFRSFVLRYAKKGRRLVIVVGGGRLSRMYVEAAAKVTAVKNEDKDWLGIHATRSNAHLLRTIFRDIADPVVIDNRYKIKEPKFPLTIASGWRPGWSTDYVAAVLAHDFGVKEFVIVGKPDGVYTKDFMKYKDAEHIPEITWRKYRKLIPAKWKPSSHAPVDPVAARFAEKNKLVSVVLAGKDLKNLEALLNNKDFKGTIIR</sequence>
<reference evidence="12 13" key="1">
    <citation type="journal article" date="2016" name="Nat. Commun.">
        <title>Thousands of microbial genomes shed light on interconnected biogeochemical processes in an aquifer system.</title>
        <authorList>
            <person name="Anantharaman K."/>
            <person name="Brown C.T."/>
            <person name="Hug L.A."/>
            <person name="Sharon I."/>
            <person name="Castelle C.J."/>
            <person name="Probst A.J."/>
            <person name="Thomas B.C."/>
            <person name="Singh A."/>
            <person name="Wilkins M.J."/>
            <person name="Karaoz U."/>
            <person name="Brodie E.L."/>
            <person name="Williams K.H."/>
            <person name="Hubbard S.S."/>
            <person name="Banfield J.F."/>
        </authorList>
    </citation>
    <scope>NUCLEOTIDE SEQUENCE [LARGE SCALE GENOMIC DNA]</scope>
</reference>
<keyword evidence="4" id="KW-0963">Cytoplasm</keyword>
<feature type="domain" description="Aspartate/glutamate/uridylate kinase" evidence="11">
    <location>
        <begin position="124"/>
        <end position="204"/>
    </location>
</feature>
<dbReference type="InterPro" id="IPR001048">
    <property type="entry name" value="Asp/Glu/Uridylate_kinase"/>
</dbReference>
<feature type="domain" description="Aspartate/glutamate/uridylate kinase" evidence="11">
    <location>
        <begin position="6"/>
        <end position="94"/>
    </location>
</feature>
<protein>
    <recommendedName>
        <fullName evidence="3">UMP kinase</fullName>
        <ecNumber evidence="3">2.7.4.22</ecNumber>
    </recommendedName>
    <alternativeName>
        <fullName evidence="10">Uridine monophosphate kinase</fullName>
    </alternativeName>
</protein>
<dbReference type="Proteomes" id="UP000179324">
    <property type="component" value="Unassembled WGS sequence"/>
</dbReference>
<dbReference type="InterPro" id="IPR036393">
    <property type="entry name" value="AceGlu_kinase-like_sf"/>
</dbReference>
<evidence type="ECO:0000313" key="12">
    <source>
        <dbReference type="EMBL" id="OGG38868.1"/>
    </source>
</evidence>
<keyword evidence="9" id="KW-0665">Pyrimidine biosynthesis</keyword>
<dbReference type="GO" id="GO:0006225">
    <property type="term" value="P:UDP biosynthetic process"/>
    <property type="evidence" value="ECO:0007669"/>
    <property type="project" value="TreeGrafter"/>
</dbReference>
<comment type="caution">
    <text evidence="12">The sequence shown here is derived from an EMBL/GenBank/DDBJ whole genome shotgun (WGS) entry which is preliminary data.</text>
</comment>
<keyword evidence="5" id="KW-0808">Transferase</keyword>
<keyword evidence="7" id="KW-0418">Kinase</keyword>
<dbReference type="NCBIfam" id="TIGR02076">
    <property type="entry name" value="pyrH_arch"/>
    <property type="match status" value="1"/>
</dbReference>
<evidence type="ECO:0000256" key="1">
    <source>
        <dbReference type="ARBA" id="ARBA00004791"/>
    </source>
</evidence>
<dbReference type="GO" id="GO:0033862">
    <property type="term" value="F:UMP kinase activity"/>
    <property type="evidence" value="ECO:0007669"/>
    <property type="project" value="UniProtKB-EC"/>
</dbReference>
<dbReference type="InterPro" id="IPR011818">
    <property type="entry name" value="Uridylate_kinase_arch/spir"/>
</dbReference>
<evidence type="ECO:0000256" key="8">
    <source>
        <dbReference type="ARBA" id="ARBA00022840"/>
    </source>
</evidence>
<dbReference type="PANTHER" id="PTHR42833">
    <property type="entry name" value="URIDYLATE KINASE"/>
    <property type="match status" value="1"/>
</dbReference>
<evidence type="ECO:0000256" key="6">
    <source>
        <dbReference type="ARBA" id="ARBA00022741"/>
    </source>
</evidence>
<comment type="similarity">
    <text evidence="2">Belongs to the UMP kinase family.</text>
</comment>
<name>A0A1F6BPS3_9BACT</name>
<dbReference type="EC" id="2.7.4.22" evidence="3"/>
<keyword evidence="6" id="KW-0547">Nucleotide-binding</keyword>
<dbReference type="EMBL" id="MFKI01000022">
    <property type="protein sequence ID" value="OGG38868.1"/>
    <property type="molecule type" value="Genomic_DNA"/>
</dbReference>
<gene>
    <name evidence="12" type="ORF">A2127_01965</name>
</gene>
<evidence type="ECO:0000256" key="5">
    <source>
        <dbReference type="ARBA" id="ARBA00022679"/>
    </source>
</evidence>
<evidence type="ECO:0000256" key="9">
    <source>
        <dbReference type="ARBA" id="ARBA00022975"/>
    </source>
</evidence>
<evidence type="ECO:0000259" key="11">
    <source>
        <dbReference type="Pfam" id="PF00696"/>
    </source>
</evidence>
<accession>A0A1F6BPS3</accession>
<dbReference type="GO" id="GO:0005524">
    <property type="term" value="F:ATP binding"/>
    <property type="evidence" value="ECO:0007669"/>
    <property type="project" value="UniProtKB-KW"/>
</dbReference>